<dbReference type="Pfam" id="PF09350">
    <property type="entry name" value="DJC28_CD"/>
    <property type="match status" value="1"/>
</dbReference>
<evidence type="ECO:0000313" key="3">
    <source>
        <dbReference type="CGD" id="CAL0000161862"/>
    </source>
</evidence>
<evidence type="ECO:0000256" key="1">
    <source>
        <dbReference type="SAM" id="MobiDB-lite"/>
    </source>
</evidence>
<reference evidence="4 5" key="1">
    <citation type="journal article" date="2009" name="Genome Res.">
        <title>Comparative genomics of the fungal pathogens Candida dubliniensis and Candida albicans.</title>
        <authorList>
            <person name="Jackson A.P."/>
            <person name="Gamble J.A."/>
            <person name="Yeomans T."/>
            <person name="Moran G.P."/>
            <person name="Saunders D."/>
            <person name="Harris D."/>
            <person name="Aslett M."/>
            <person name="Barrell J.F."/>
            <person name="Butler G."/>
            <person name="Citiulo F."/>
            <person name="Coleman D.C."/>
            <person name="de Groot P.W.J."/>
            <person name="Goodwin T.J."/>
            <person name="Quail M.A."/>
            <person name="McQuillan J."/>
            <person name="Munro C.A."/>
            <person name="Pain A."/>
            <person name="Poulter R.T."/>
            <person name="Rajandream M.A."/>
            <person name="Renauld H."/>
            <person name="Spiering M.J."/>
            <person name="Tivey A."/>
            <person name="Gow N.A.R."/>
            <person name="Barrell B."/>
            <person name="Sullivan D.J."/>
            <person name="Berriman M."/>
        </authorList>
    </citation>
    <scope>NUCLEOTIDE SEQUENCE [LARGE SCALE GENOMIC DNA]</scope>
    <source>
        <strain evidence="5">CD36 / ATCC MYA-646 / CBS 7987 / NCPF 3949 / NRRL Y-17841</strain>
    </source>
</reference>
<dbReference type="EMBL" id="FM992693">
    <property type="protein sequence ID" value="CAX41264.1"/>
    <property type="molecule type" value="Genomic_DNA"/>
</dbReference>
<accession>B9WJ43</accession>
<dbReference type="InterPro" id="IPR018961">
    <property type="entry name" value="DnaJ_homolog_subfam-C_membr-28"/>
</dbReference>
<dbReference type="VEuPathDB" id="FungiDB:CD36_63910"/>
<dbReference type="RefSeq" id="XP_002421105.1">
    <property type="nucleotide sequence ID" value="XM_002421060.1"/>
</dbReference>
<dbReference type="OrthoDB" id="1922282at2759"/>
<protein>
    <recommendedName>
        <fullName evidence="2">DnaJ homologue subfamily C member 28 conserved domain-containing protein</fullName>
    </recommendedName>
</protein>
<organism evidence="4 5">
    <name type="scientific">Candida dubliniensis (strain CD36 / ATCC MYA-646 / CBS 7987 / NCPF 3949 / NRRL Y-17841)</name>
    <name type="common">Yeast</name>
    <dbReference type="NCBI Taxonomy" id="573826"/>
    <lineage>
        <taxon>Eukaryota</taxon>
        <taxon>Fungi</taxon>
        <taxon>Dikarya</taxon>
        <taxon>Ascomycota</taxon>
        <taxon>Saccharomycotina</taxon>
        <taxon>Pichiomycetes</taxon>
        <taxon>Debaryomycetaceae</taxon>
        <taxon>Candida/Lodderomyces clade</taxon>
        <taxon>Candida</taxon>
    </lineage>
</organism>
<dbReference type="eggNOG" id="ENOG502S3CA">
    <property type="taxonomic scope" value="Eukaryota"/>
</dbReference>
<dbReference type="PANTHER" id="PTHR39394:SF1">
    <property type="entry name" value="DNAJ HOMOLOGUE SUBFAMILY C MEMBER 28 CONSERVED DOMAIN-CONTAINING PROTEIN"/>
    <property type="match status" value="1"/>
</dbReference>
<dbReference type="HOGENOM" id="CLU_037974_0_0_1"/>
<feature type="domain" description="DnaJ homologue subfamily C member 28 conserved" evidence="2">
    <location>
        <begin position="221"/>
        <end position="293"/>
    </location>
</feature>
<dbReference type="AlphaFoldDB" id="B9WJ43"/>
<dbReference type="GeneID" id="8048886"/>
<evidence type="ECO:0000259" key="2">
    <source>
        <dbReference type="Pfam" id="PF09350"/>
    </source>
</evidence>
<dbReference type="PANTHER" id="PTHR39394">
    <property type="entry name" value="YALI0E31793P"/>
    <property type="match status" value="1"/>
</dbReference>
<dbReference type="CGD" id="CAL0000161862">
    <property type="gene designation" value="Cd36_63910"/>
</dbReference>
<gene>
    <name evidence="3" type="ordered locus">Cd36_63910</name>
    <name evidence="4" type="ORF">CD36_63910</name>
</gene>
<proteinExistence type="predicted"/>
<evidence type="ECO:0000313" key="4">
    <source>
        <dbReference type="EMBL" id="CAX41264.1"/>
    </source>
</evidence>
<evidence type="ECO:0000313" key="5">
    <source>
        <dbReference type="Proteomes" id="UP000002605"/>
    </source>
</evidence>
<sequence>MLKPLIRKKFSRHLWRTVHTRHYSNKKLQNVESTPEQESTSAIVDRMKQILEEKISSQSATTIETMKRSDESLNQILSKYDTMSTSLPNTKQAASYIKSEPILAHNKHAKDIYNSIPWSGTESVYDSNLRMIVDSKPKPINDPASLAYKKRNPTNNEKLAMARDISLDYKVNKPQKGKDKDGDNKDDDDDDGFREMYRERLLGPSMLINHSSTSVDFVEMLASNKINAKIDQTTGKFETDDMQNVRGKPLEKQHLVNCTDSNYFMNQVLNKQEVLPPWIESQQNLNRNIAQFRRNLIEMWSKSKKLHESDLKYIETKINLLNQEIRNYNLQCPSVSGHKFKLNKEKEIENAIKQALENPIKPKPIEVKNNTGFLDIFGGGSGGSTHTSAGSRQNIHIDRNIDPKLNVWQAIKDVFSLGK</sequence>
<name>B9WJ43_CANDC</name>
<dbReference type="Proteomes" id="UP000002605">
    <property type="component" value="Chromosome 6"/>
</dbReference>
<feature type="region of interest" description="Disordered" evidence="1">
    <location>
        <begin position="142"/>
        <end position="192"/>
    </location>
</feature>
<dbReference type="KEGG" id="cdu:CD36_63910"/>
<feature type="compositionally biased region" description="Basic and acidic residues" evidence="1">
    <location>
        <begin position="165"/>
        <end position="183"/>
    </location>
</feature>
<keyword evidence="5" id="KW-1185">Reference proteome</keyword>